<dbReference type="InterPro" id="IPR001347">
    <property type="entry name" value="SIS_dom"/>
</dbReference>
<dbReference type="PANTHER" id="PTHR30514:SF1">
    <property type="entry name" value="HTH-TYPE TRANSCRIPTIONAL REGULATOR HEXR-RELATED"/>
    <property type="match status" value="1"/>
</dbReference>
<dbReference type="InterPro" id="IPR035472">
    <property type="entry name" value="RpiR-like_SIS"/>
</dbReference>
<dbReference type="SUPFAM" id="SSF46689">
    <property type="entry name" value="Homeodomain-like"/>
    <property type="match status" value="1"/>
</dbReference>
<evidence type="ECO:0000256" key="2">
    <source>
        <dbReference type="ARBA" id="ARBA00023125"/>
    </source>
</evidence>
<keyword evidence="3" id="KW-0804">Transcription</keyword>
<accession>A0ABV3PZD1</accession>
<organism evidence="6 7">
    <name type="scientific">Labrys neptuniae</name>
    <dbReference type="NCBI Taxonomy" id="376174"/>
    <lineage>
        <taxon>Bacteria</taxon>
        <taxon>Pseudomonadati</taxon>
        <taxon>Pseudomonadota</taxon>
        <taxon>Alphaproteobacteria</taxon>
        <taxon>Hyphomicrobiales</taxon>
        <taxon>Xanthobacteraceae</taxon>
        <taxon>Labrys</taxon>
    </lineage>
</organism>
<evidence type="ECO:0000313" key="6">
    <source>
        <dbReference type="EMBL" id="MEW9310523.1"/>
    </source>
</evidence>
<dbReference type="RefSeq" id="WP_367626904.1">
    <property type="nucleotide sequence ID" value="NZ_JBFNQD010000029.1"/>
</dbReference>
<evidence type="ECO:0000259" key="4">
    <source>
        <dbReference type="PROSITE" id="PS51071"/>
    </source>
</evidence>
<dbReference type="Pfam" id="PF01380">
    <property type="entry name" value="SIS"/>
    <property type="match status" value="1"/>
</dbReference>
<dbReference type="EMBL" id="JBFNQD010000029">
    <property type="protein sequence ID" value="MEW9310523.1"/>
    <property type="molecule type" value="Genomic_DNA"/>
</dbReference>
<dbReference type="Pfam" id="PF01418">
    <property type="entry name" value="HTH_6"/>
    <property type="match status" value="1"/>
</dbReference>
<evidence type="ECO:0000259" key="5">
    <source>
        <dbReference type="PROSITE" id="PS51464"/>
    </source>
</evidence>
<evidence type="ECO:0000256" key="3">
    <source>
        <dbReference type="ARBA" id="ARBA00023163"/>
    </source>
</evidence>
<dbReference type="Proteomes" id="UP001555786">
    <property type="component" value="Unassembled WGS sequence"/>
</dbReference>
<dbReference type="CDD" id="cd05013">
    <property type="entry name" value="SIS_RpiR"/>
    <property type="match status" value="1"/>
</dbReference>
<name>A0ABV3PZD1_9HYPH</name>
<evidence type="ECO:0000256" key="1">
    <source>
        <dbReference type="ARBA" id="ARBA00023015"/>
    </source>
</evidence>
<evidence type="ECO:0000313" key="7">
    <source>
        <dbReference type="Proteomes" id="UP001555786"/>
    </source>
</evidence>
<keyword evidence="1" id="KW-0805">Transcription regulation</keyword>
<keyword evidence="2" id="KW-0238">DNA-binding</keyword>
<reference evidence="6 7" key="1">
    <citation type="submission" date="2024-07" db="EMBL/GenBank/DDBJ databases">
        <title>Description of Labrys sedimenti sp. nov., isolated from a diclofenac-degrading enrichment culture.</title>
        <authorList>
            <person name="Tancsics A."/>
            <person name="Csepanyi A."/>
        </authorList>
    </citation>
    <scope>NUCLEOTIDE SEQUENCE [LARGE SCALE GENOMIC DNA]</scope>
    <source>
        <strain evidence="6 7">LMG 23578</strain>
    </source>
</reference>
<dbReference type="InterPro" id="IPR000281">
    <property type="entry name" value="HTH_RpiR"/>
</dbReference>
<dbReference type="PANTHER" id="PTHR30514">
    <property type="entry name" value="GLUCOKINASE"/>
    <property type="match status" value="1"/>
</dbReference>
<dbReference type="SUPFAM" id="SSF53697">
    <property type="entry name" value="SIS domain"/>
    <property type="match status" value="1"/>
</dbReference>
<dbReference type="Gene3D" id="1.10.10.10">
    <property type="entry name" value="Winged helix-like DNA-binding domain superfamily/Winged helix DNA-binding domain"/>
    <property type="match status" value="1"/>
</dbReference>
<gene>
    <name evidence="6" type="ORF">ABXS05_33610</name>
</gene>
<feature type="domain" description="SIS" evidence="5">
    <location>
        <begin position="108"/>
        <end position="248"/>
    </location>
</feature>
<dbReference type="InterPro" id="IPR036388">
    <property type="entry name" value="WH-like_DNA-bd_sf"/>
</dbReference>
<dbReference type="Gene3D" id="3.40.50.10490">
    <property type="entry name" value="Glucose-6-phosphate isomerase like protein, domain 1"/>
    <property type="match status" value="1"/>
</dbReference>
<dbReference type="InterPro" id="IPR046348">
    <property type="entry name" value="SIS_dom_sf"/>
</dbReference>
<comment type="caution">
    <text evidence="6">The sequence shown here is derived from an EMBL/GenBank/DDBJ whole genome shotgun (WGS) entry which is preliminary data.</text>
</comment>
<protein>
    <submittedName>
        <fullName evidence="6">MurR/RpiR family transcriptional regulator</fullName>
    </submittedName>
</protein>
<keyword evidence="7" id="KW-1185">Reference proteome</keyword>
<feature type="domain" description="HTH rpiR-type" evidence="4">
    <location>
        <begin position="1"/>
        <end position="67"/>
    </location>
</feature>
<dbReference type="InterPro" id="IPR047640">
    <property type="entry name" value="RpiR-like"/>
</dbReference>
<dbReference type="PROSITE" id="PS51464">
    <property type="entry name" value="SIS"/>
    <property type="match status" value="1"/>
</dbReference>
<dbReference type="InterPro" id="IPR009057">
    <property type="entry name" value="Homeodomain-like_sf"/>
</dbReference>
<proteinExistence type="predicted"/>
<sequence>MTDLPTALGRAAIYISENPEKVVRFSLKTLSSLSKTGEASIVRLCHLAGFEGFSDFKLALASELAVREQAGRTDEEGERHHLITLAEELAASINRTAEGLDPLLLEMVAHRLKQSVRIDVYGSGVSGIIAELFSYRLLRAGLNAHALRDITLATEIANGLGPTAAAIAISESGVTANTVEFLRSARTAGAHAIAVTCQPRSALAKQADVILPMARLSIPAYGGYINAVPRAVYIAEALAGAVGPIKHLD</sequence>
<dbReference type="PROSITE" id="PS51071">
    <property type="entry name" value="HTH_RPIR"/>
    <property type="match status" value="1"/>
</dbReference>